<sequence length="288" mass="29536">MTRISTLELLAAARTAGRGIGAFNVLHLETAEALVAAAEQAGLPVILQISENCVRYHGSLRPIGLATIAAAEAAGVPVAVHLDHAEDAALAREAIDLGFSSVMYDGAALAYADNVAATAAVVRYAHAAGASVEAELGEIGGKDGAHAPGVRTDPDEAARFVAETGVDALAVAVGSSHAMRERTARLDVELIGRIRSRVPVPLVLHGSSGVPDESLVEAIGAGMTKINVSTHLNGFFTGGVRAALESDGKMVDSRKYLRAGRDGLVPEAARLLRLFAGGPDDNDGGSHT</sequence>
<feature type="active site" description="Proton donor" evidence="1">
    <location>
        <position position="83"/>
    </location>
</feature>
<dbReference type="CDD" id="cd00947">
    <property type="entry name" value="TBP_aldolase_IIB"/>
    <property type="match status" value="1"/>
</dbReference>
<evidence type="ECO:0000313" key="4">
    <source>
        <dbReference type="Proteomes" id="UP000292685"/>
    </source>
</evidence>
<evidence type="ECO:0000313" key="3">
    <source>
        <dbReference type="EMBL" id="RZU62805.1"/>
    </source>
</evidence>
<dbReference type="RefSeq" id="WP_130451328.1">
    <property type="nucleotide sequence ID" value="NZ_SHLA01000001.1"/>
</dbReference>
<name>A0A4Q8AGC7_9MICC</name>
<keyword evidence="4" id="KW-1185">Reference proteome</keyword>
<dbReference type="Proteomes" id="UP000292685">
    <property type="component" value="Unassembled WGS sequence"/>
</dbReference>
<feature type="binding site" evidence="2">
    <location>
        <position position="84"/>
    </location>
    <ligand>
        <name>Zn(2+)</name>
        <dbReference type="ChEBI" id="CHEBI:29105"/>
        <label>1</label>
        <note>catalytic</note>
    </ligand>
</feature>
<protein>
    <submittedName>
        <fullName evidence="3">Fructose-bisphosphate aldolase</fullName>
    </submittedName>
</protein>
<dbReference type="AlphaFoldDB" id="A0A4Q8AGC7"/>
<dbReference type="InterPro" id="IPR013785">
    <property type="entry name" value="Aldolase_TIM"/>
</dbReference>
<comment type="caution">
    <text evidence="3">The sequence shown here is derived from an EMBL/GenBank/DDBJ whole genome shotgun (WGS) entry which is preliminary data.</text>
</comment>
<reference evidence="3 4" key="1">
    <citation type="submission" date="2019-02" db="EMBL/GenBank/DDBJ databases">
        <title>Sequencing the genomes of 1000 actinobacteria strains.</title>
        <authorList>
            <person name="Klenk H.-P."/>
        </authorList>
    </citation>
    <scope>NUCLEOTIDE SEQUENCE [LARGE SCALE GENOMIC DNA]</scope>
    <source>
        <strain evidence="3 4">DSM 17364</strain>
    </source>
</reference>
<evidence type="ECO:0000256" key="2">
    <source>
        <dbReference type="PIRSR" id="PIRSR001359-3"/>
    </source>
</evidence>
<dbReference type="OrthoDB" id="9803995at2"/>
<dbReference type="GO" id="GO:0005975">
    <property type="term" value="P:carbohydrate metabolic process"/>
    <property type="evidence" value="ECO:0007669"/>
    <property type="project" value="InterPro"/>
</dbReference>
<proteinExistence type="predicted"/>
<dbReference type="EMBL" id="SHLA01000001">
    <property type="protein sequence ID" value="RZU62805.1"/>
    <property type="molecule type" value="Genomic_DNA"/>
</dbReference>
<keyword evidence="2" id="KW-0862">Zinc</keyword>
<organism evidence="3 4">
    <name type="scientific">Zhihengliuella halotolerans</name>
    <dbReference type="NCBI Taxonomy" id="370736"/>
    <lineage>
        <taxon>Bacteria</taxon>
        <taxon>Bacillati</taxon>
        <taxon>Actinomycetota</taxon>
        <taxon>Actinomycetes</taxon>
        <taxon>Micrococcales</taxon>
        <taxon>Micrococcaceae</taxon>
        <taxon>Zhihengliuella</taxon>
    </lineage>
</organism>
<dbReference type="PANTHER" id="PTHR30304:SF0">
    <property type="entry name" value="D-TAGATOSE-1,6-BISPHOSPHATE ALDOLASE SUBUNIT GATY-RELATED"/>
    <property type="match status" value="1"/>
</dbReference>
<dbReference type="SUPFAM" id="SSF51569">
    <property type="entry name" value="Aldolase"/>
    <property type="match status" value="1"/>
</dbReference>
<dbReference type="PANTHER" id="PTHR30304">
    <property type="entry name" value="D-TAGATOSE-1,6-BISPHOSPHATE ALDOLASE"/>
    <property type="match status" value="1"/>
</dbReference>
<keyword evidence="2" id="KW-0479">Metal-binding</keyword>
<accession>A0A4Q8AGC7</accession>
<dbReference type="GO" id="GO:0008270">
    <property type="term" value="F:zinc ion binding"/>
    <property type="evidence" value="ECO:0007669"/>
    <property type="project" value="InterPro"/>
</dbReference>
<gene>
    <name evidence="3" type="ORF">EV380_2410</name>
</gene>
<dbReference type="GO" id="GO:0016832">
    <property type="term" value="F:aldehyde-lyase activity"/>
    <property type="evidence" value="ECO:0007669"/>
    <property type="project" value="InterPro"/>
</dbReference>
<feature type="binding site" evidence="2">
    <location>
        <position position="205"/>
    </location>
    <ligand>
        <name>Zn(2+)</name>
        <dbReference type="ChEBI" id="CHEBI:29105"/>
        <label>1</label>
        <note>catalytic</note>
    </ligand>
</feature>
<dbReference type="Gene3D" id="3.20.20.70">
    <property type="entry name" value="Aldolase class I"/>
    <property type="match status" value="1"/>
</dbReference>
<feature type="binding site" evidence="2">
    <location>
        <position position="177"/>
    </location>
    <ligand>
        <name>Zn(2+)</name>
        <dbReference type="ChEBI" id="CHEBI:29105"/>
        <label>1</label>
        <note>catalytic</note>
    </ligand>
</feature>
<feature type="binding site" evidence="2">
    <location>
        <position position="135"/>
    </location>
    <ligand>
        <name>Zn(2+)</name>
        <dbReference type="ChEBI" id="CHEBI:29105"/>
        <label>2</label>
    </ligand>
</feature>
<dbReference type="InterPro" id="IPR000771">
    <property type="entry name" value="FBA_II"/>
</dbReference>
<comment type="cofactor">
    <cofactor evidence="2">
        <name>Zn(2+)</name>
        <dbReference type="ChEBI" id="CHEBI:29105"/>
    </cofactor>
    <text evidence="2">Binds 2 Zn(2+) ions per subunit. One is catalytic and the other provides a structural contribution.</text>
</comment>
<feature type="binding site" evidence="2">
    <location>
        <position position="105"/>
    </location>
    <ligand>
        <name>Zn(2+)</name>
        <dbReference type="ChEBI" id="CHEBI:29105"/>
        <label>2</label>
    </ligand>
</feature>
<evidence type="ECO:0000256" key="1">
    <source>
        <dbReference type="PIRSR" id="PIRSR001359-1"/>
    </source>
</evidence>
<dbReference type="NCBIfam" id="TIGR00167">
    <property type="entry name" value="cbbA"/>
    <property type="match status" value="1"/>
</dbReference>
<dbReference type="PIRSF" id="PIRSF001359">
    <property type="entry name" value="F_bP_aldolase_II"/>
    <property type="match status" value="1"/>
</dbReference>
<dbReference type="InterPro" id="IPR050246">
    <property type="entry name" value="Class_II_FBP_aldolase"/>
</dbReference>
<dbReference type="Pfam" id="PF01116">
    <property type="entry name" value="F_bP_aldolase"/>
    <property type="match status" value="1"/>
</dbReference>